<proteinExistence type="predicted"/>
<evidence type="ECO:0000313" key="3">
    <source>
        <dbReference type="Proteomes" id="UP000245119"/>
    </source>
</evidence>
<dbReference type="Proteomes" id="UP000245119">
    <property type="component" value="Linkage Group LG8"/>
</dbReference>
<feature type="region of interest" description="Disordered" evidence="1">
    <location>
        <begin position="30"/>
        <end position="53"/>
    </location>
</feature>
<evidence type="ECO:0000313" key="2">
    <source>
        <dbReference type="EMBL" id="PVD26534.1"/>
    </source>
</evidence>
<organism evidence="2 3">
    <name type="scientific">Pomacea canaliculata</name>
    <name type="common">Golden apple snail</name>
    <dbReference type="NCBI Taxonomy" id="400727"/>
    <lineage>
        <taxon>Eukaryota</taxon>
        <taxon>Metazoa</taxon>
        <taxon>Spiralia</taxon>
        <taxon>Lophotrochozoa</taxon>
        <taxon>Mollusca</taxon>
        <taxon>Gastropoda</taxon>
        <taxon>Caenogastropoda</taxon>
        <taxon>Architaenioglossa</taxon>
        <taxon>Ampullarioidea</taxon>
        <taxon>Ampullariidae</taxon>
        <taxon>Pomacea</taxon>
    </lineage>
</organism>
<keyword evidence="3" id="KW-1185">Reference proteome</keyword>
<gene>
    <name evidence="2" type="ORF">C0Q70_14211</name>
</gene>
<name>A0A2T7NZC6_POMCA</name>
<accession>A0A2T7NZC6</accession>
<dbReference type="EMBL" id="PZQS01000008">
    <property type="protein sequence ID" value="PVD26534.1"/>
    <property type="molecule type" value="Genomic_DNA"/>
</dbReference>
<protein>
    <submittedName>
        <fullName evidence="2">Uncharacterized protein</fullName>
    </submittedName>
</protein>
<dbReference type="AlphaFoldDB" id="A0A2T7NZC6"/>
<evidence type="ECO:0000256" key="1">
    <source>
        <dbReference type="SAM" id="MobiDB-lite"/>
    </source>
</evidence>
<sequence length="118" mass="12603">MSADSTYPRPPAKPPRVADVSKVLASHFGHLEHSPGDIESSREEEEEEEETLGEGVCNIVHTAGLRAGPEAVVEAVVNLSLQAPRTSSGRLQAADVDPSLISFFMTSLRKTVHPQSAS</sequence>
<feature type="compositionally biased region" description="Acidic residues" evidence="1">
    <location>
        <begin position="42"/>
        <end position="52"/>
    </location>
</feature>
<reference evidence="2 3" key="1">
    <citation type="submission" date="2018-04" db="EMBL/GenBank/DDBJ databases">
        <title>The genome of golden apple snail Pomacea canaliculata provides insight into stress tolerance and invasive adaptation.</title>
        <authorList>
            <person name="Liu C."/>
            <person name="Liu B."/>
            <person name="Ren Y."/>
            <person name="Zhang Y."/>
            <person name="Wang H."/>
            <person name="Li S."/>
            <person name="Jiang F."/>
            <person name="Yin L."/>
            <person name="Zhang G."/>
            <person name="Qian W."/>
            <person name="Fan W."/>
        </authorList>
    </citation>
    <scope>NUCLEOTIDE SEQUENCE [LARGE SCALE GENOMIC DNA]</scope>
    <source>
        <strain evidence="2">SZHN2017</strain>
        <tissue evidence="2">Muscle</tissue>
    </source>
</reference>
<feature type="compositionally biased region" description="Basic and acidic residues" evidence="1">
    <location>
        <begin position="30"/>
        <end position="41"/>
    </location>
</feature>
<comment type="caution">
    <text evidence="2">The sequence shown here is derived from an EMBL/GenBank/DDBJ whole genome shotgun (WGS) entry which is preliminary data.</text>
</comment>